<evidence type="ECO:0000313" key="3">
    <source>
        <dbReference type="Proteomes" id="UP000784294"/>
    </source>
</evidence>
<dbReference type="EMBL" id="CAAALY010253363">
    <property type="protein sequence ID" value="VEL36856.1"/>
    <property type="molecule type" value="Genomic_DNA"/>
</dbReference>
<dbReference type="Proteomes" id="UP000784294">
    <property type="component" value="Unassembled WGS sequence"/>
</dbReference>
<proteinExistence type="predicted"/>
<sequence length="45" mass="4497">MDGEALDADRDTLGSSSSTPAFPCGAHLSMNSSNLVPRGSASQSA</sequence>
<comment type="caution">
    <text evidence="2">The sequence shown here is derived from an EMBL/GenBank/DDBJ whole genome shotgun (WGS) entry which is preliminary data.</text>
</comment>
<evidence type="ECO:0000313" key="2">
    <source>
        <dbReference type="EMBL" id="VEL36856.1"/>
    </source>
</evidence>
<accession>A0A448XHH0</accession>
<organism evidence="2 3">
    <name type="scientific">Protopolystoma xenopodis</name>
    <dbReference type="NCBI Taxonomy" id="117903"/>
    <lineage>
        <taxon>Eukaryota</taxon>
        <taxon>Metazoa</taxon>
        <taxon>Spiralia</taxon>
        <taxon>Lophotrochozoa</taxon>
        <taxon>Platyhelminthes</taxon>
        <taxon>Monogenea</taxon>
        <taxon>Polyopisthocotylea</taxon>
        <taxon>Polystomatidea</taxon>
        <taxon>Polystomatidae</taxon>
        <taxon>Protopolystoma</taxon>
    </lineage>
</organism>
<gene>
    <name evidence="2" type="ORF">PXEA_LOCUS30296</name>
</gene>
<evidence type="ECO:0000256" key="1">
    <source>
        <dbReference type="SAM" id="MobiDB-lite"/>
    </source>
</evidence>
<name>A0A448XHH0_9PLAT</name>
<dbReference type="AlphaFoldDB" id="A0A448XHH0"/>
<feature type="region of interest" description="Disordered" evidence="1">
    <location>
        <begin position="1"/>
        <end position="45"/>
    </location>
</feature>
<protein>
    <submittedName>
        <fullName evidence="2">Uncharacterized protein</fullName>
    </submittedName>
</protein>
<reference evidence="2" key="1">
    <citation type="submission" date="2018-11" db="EMBL/GenBank/DDBJ databases">
        <authorList>
            <consortium name="Pathogen Informatics"/>
        </authorList>
    </citation>
    <scope>NUCLEOTIDE SEQUENCE</scope>
</reference>
<feature type="compositionally biased region" description="Polar residues" evidence="1">
    <location>
        <begin position="29"/>
        <end position="45"/>
    </location>
</feature>
<keyword evidence="3" id="KW-1185">Reference proteome</keyword>